<dbReference type="VEuPathDB" id="FungiDB:PGTG_20586"/>
<dbReference type="GeneID" id="13542481"/>
<protein>
    <submittedName>
        <fullName evidence="2">Uncharacterized protein</fullName>
    </submittedName>
</protein>
<evidence type="ECO:0000313" key="3">
    <source>
        <dbReference type="Proteomes" id="UP000008783"/>
    </source>
</evidence>
<dbReference type="HOGENOM" id="CLU_2997497_0_0_1"/>
<name>H6QNY2_PUCGT</name>
<dbReference type="RefSeq" id="XP_003890778.1">
    <property type="nucleotide sequence ID" value="XM_003890729.1"/>
</dbReference>
<dbReference type="AlphaFoldDB" id="H6QNY2"/>
<sequence>MALDDRSLPFIEKNPTGQLHSPSMTRQYRSSRELHSLFNDPYLTVTEDSTLSLNDQV</sequence>
<reference evidence="3" key="1">
    <citation type="journal article" date="2011" name="Proc. Natl. Acad. Sci. U.S.A.">
        <title>Obligate biotrophy features unraveled by the genomic analysis of rust fungi.</title>
        <authorList>
            <person name="Duplessis S."/>
            <person name="Cuomo C.A."/>
            <person name="Lin Y.-C."/>
            <person name="Aerts A."/>
            <person name="Tisserant E."/>
            <person name="Veneault-Fourrey C."/>
            <person name="Joly D.L."/>
            <person name="Hacquard S."/>
            <person name="Amselem J."/>
            <person name="Cantarel B.L."/>
            <person name="Chiu R."/>
            <person name="Coutinho P.M."/>
            <person name="Feau N."/>
            <person name="Field M."/>
            <person name="Frey P."/>
            <person name="Gelhaye E."/>
            <person name="Goldberg J."/>
            <person name="Grabherr M.G."/>
            <person name="Kodira C.D."/>
            <person name="Kohler A."/>
            <person name="Kuees U."/>
            <person name="Lindquist E.A."/>
            <person name="Lucas S.M."/>
            <person name="Mago R."/>
            <person name="Mauceli E."/>
            <person name="Morin E."/>
            <person name="Murat C."/>
            <person name="Pangilinan J.L."/>
            <person name="Park R."/>
            <person name="Pearson M."/>
            <person name="Quesneville H."/>
            <person name="Rouhier N."/>
            <person name="Sakthikumar S."/>
            <person name="Salamov A.A."/>
            <person name="Schmutz J."/>
            <person name="Selles B."/>
            <person name="Shapiro H."/>
            <person name="Tanguay P."/>
            <person name="Tuskan G.A."/>
            <person name="Henrissat B."/>
            <person name="Van de Peer Y."/>
            <person name="Rouze P."/>
            <person name="Ellis J.G."/>
            <person name="Dodds P.N."/>
            <person name="Schein J.E."/>
            <person name="Zhong S."/>
            <person name="Hamelin R.C."/>
            <person name="Grigoriev I.V."/>
            <person name="Szabo L.J."/>
            <person name="Martin F."/>
        </authorList>
    </citation>
    <scope>NUCLEOTIDE SEQUENCE [LARGE SCALE GENOMIC DNA]</scope>
    <source>
        <strain evidence="3">CRL 75-36-700-3 / race SCCL</strain>
    </source>
</reference>
<feature type="region of interest" description="Disordered" evidence="1">
    <location>
        <begin position="1"/>
        <end position="25"/>
    </location>
</feature>
<dbReference type="InParanoid" id="H6QNY2"/>
<evidence type="ECO:0000256" key="1">
    <source>
        <dbReference type="SAM" id="MobiDB-lite"/>
    </source>
</evidence>
<proteinExistence type="predicted"/>
<feature type="compositionally biased region" description="Polar residues" evidence="1">
    <location>
        <begin position="15"/>
        <end position="25"/>
    </location>
</feature>
<accession>H6QNY2</accession>
<dbReference type="KEGG" id="pgr:PGTG_20586"/>
<gene>
    <name evidence="2" type="ORF">PGTG_20586</name>
</gene>
<keyword evidence="3" id="KW-1185">Reference proteome</keyword>
<dbReference type="Proteomes" id="UP000008783">
    <property type="component" value="Unassembled WGS sequence"/>
</dbReference>
<organism evidence="2 3">
    <name type="scientific">Puccinia graminis f. sp. tritici (strain CRL 75-36-700-3 / race SCCL)</name>
    <name type="common">Black stem rust fungus</name>
    <dbReference type="NCBI Taxonomy" id="418459"/>
    <lineage>
        <taxon>Eukaryota</taxon>
        <taxon>Fungi</taxon>
        <taxon>Dikarya</taxon>
        <taxon>Basidiomycota</taxon>
        <taxon>Pucciniomycotina</taxon>
        <taxon>Pucciniomycetes</taxon>
        <taxon>Pucciniales</taxon>
        <taxon>Pucciniaceae</taxon>
        <taxon>Puccinia</taxon>
    </lineage>
</organism>
<dbReference type="EMBL" id="DS178262">
    <property type="protein sequence ID" value="EHS62461.1"/>
    <property type="molecule type" value="Genomic_DNA"/>
</dbReference>
<evidence type="ECO:0000313" key="2">
    <source>
        <dbReference type="EMBL" id="EHS62461.1"/>
    </source>
</evidence>